<reference evidence="1" key="1">
    <citation type="submission" date="2014-11" db="EMBL/GenBank/DDBJ databases">
        <authorList>
            <person name="Amaro Gonzalez C."/>
        </authorList>
    </citation>
    <scope>NUCLEOTIDE SEQUENCE</scope>
</reference>
<protein>
    <submittedName>
        <fullName evidence="1">Uncharacterized protein</fullName>
    </submittedName>
</protein>
<dbReference type="EMBL" id="GBXM01035301">
    <property type="protein sequence ID" value="JAH73276.1"/>
    <property type="molecule type" value="Transcribed_RNA"/>
</dbReference>
<dbReference type="AlphaFoldDB" id="A0A0E9V5L0"/>
<reference evidence="1" key="2">
    <citation type="journal article" date="2015" name="Fish Shellfish Immunol.">
        <title>Early steps in the European eel (Anguilla anguilla)-Vibrio vulnificus interaction in the gills: Role of the RtxA13 toxin.</title>
        <authorList>
            <person name="Callol A."/>
            <person name="Pajuelo D."/>
            <person name="Ebbesson L."/>
            <person name="Teles M."/>
            <person name="MacKenzie S."/>
            <person name="Amaro C."/>
        </authorList>
    </citation>
    <scope>NUCLEOTIDE SEQUENCE</scope>
</reference>
<accession>A0A0E9V5L0</accession>
<name>A0A0E9V5L0_ANGAN</name>
<proteinExistence type="predicted"/>
<evidence type="ECO:0000313" key="1">
    <source>
        <dbReference type="EMBL" id="JAH73276.1"/>
    </source>
</evidence>
<organism evidence="1">
    <name type="scientific">Anguilla anguilla</name>
    <name type="common">European freshwater eel</name>
    <name type="synonym">Muraena anguilla</name>
    <dbReference type="NCBI Taxonomy" id="7936"/>
    <lineage>
        <taxon>Eukaryota</taxon>
        <taxon>Metazoa</taxon>
        <taxon>Chordata</taxon>
        <taxon>Craniata</taxon>
        <taxon>Vertebrata</taxon>
        <taxon>Euteleostomi</taxon>
        <taxon>Actinopterygii</taxon>
        <taxon>Neopterygii</taxon>
        <taxon>Teleostei</taxon>
        <taxon>Anguilliformes</taxon>
        <taxon>Anguillidae</taxon>
        <taxon>Anguilla</taxon>
    </lineage>
</organism>
<sequence length="28" mass="3340">MKYCNSSYGNTLQEKIRVYIYIGGRPER</sequence>